<keyword evidence="5" id="KW-0808">Transferase</keyword>
<evidence type="ECO:0000256" key="2">
    <source>
        <dbReference type="ARBA" id="ARBA00005967"/>
    </source>
</evidence>
<feature type="binding site" evidence="17">
    <location>
        <begin position="100"/>
        <end position="101"/>
    </location>
    <ligand>
        <name>ATP</name>
        <dbReference type="ChEBI" id="CHEBI:30616"/>
    </ligand>
</feature>
<evidence type="ECO:0000256" key="13">
    <source>
        <dbReference type="ARBA" id="ARBA00023209"/>
    </source>
</evidence>
<evidence type="ECO:0000313" key="20">
    <source>
        <dbReference type="EMBL" id="HIR59894.1"/>
    </source>
</evidence>
<feature type="binding site" evidence="17">
    <location>
        <position position="34"/>
    </location>
    <ligand>
        <name>ATP</name>
        <dbReference type="ChEBI" id="CHEBI:30616"/>
    </ligand>
</feature>
<evidence type="ECO:0000256" key="1">
    <source>
        <dbReference type="ARBA" id="ARBA00004651"/>
    </source>
</evidence>
<dbReference type="GO" id="GO:0046872">
    <property type="term" value="F:metal ion binding"/>
    <property type="evidence" value="ECO:0007669"/>
    <property type="project" value="UniProtKB-KW"/>
</dbReference>
<keyword evidence="3" id="KW-1003">Cell membrane</keyword>
<comment type="similarity">
    <text evidence="2">Belongs to the bacterial diacylglycerol kinase family.</text>
</comment>
<keyword evidence="8 20" id="KW-0418">Kinase</keyword>
<feature type="binding site" evidence="16">
    <location>
        <position position="75"/>
    </location>
    <ligand>
        <name>substrate</name>
    </ligand>
</feature>
<evidence type="ECO:0000256" key="12">
    <source>
        <dbReference type="ARBA" id="ARBA00023136"/>
    </source>
</evidence>
<dbReference type="PROSITE" id="PS01069">
    <property type="entry name" value="DAGK_PROKAR"/>
    <property type="match status" value="1"/>
</dbReference>
<feature type="binding site" evidence="16">
    <location>
        <position position="104"/>
    </location>
    <ligand>
        <name>substrate</name>
    </ligand>
</feature>
<feature type="binding site" evidence="17">
    <location>
        <begin position="91"/>
        <end position="93"/>
    </location>
    <ligand>
        <name>ATP</name>
        <dbReference type="ChEBI" id="CHEBI:30616"/>
    </ligand>
</feature>
<evidence type="ECO:0000256" key="9">
    <source>
        <dbReference type="ARBA" id="ARBA00022840"/>
    </source>
</evidence>
<dbReference type="GO" id="GO:0005886">
    <property type="term" value="C:plasma membrane"/>
    <property type="evidence" value="ECO:0007669"/>
    <property type="project" value="UniProtKB-SubCell"/>
</dbReference>
<evidence type="ECO:0000256" key="16">
    <source>
        <dbReference type="PIRSR" id="PIRSR600829-2"/>
    </source>
</evidence>
<name>A0A9D1DVH7_9FIRM</name>
<evidence type="ECO:0000256" key="17">
    <source>
        <dbReference type="PIRSR" id="PIRSR600829-3"/>
    </source>
</evidence>
<keyword evidence="4" id="KW-0444">Lipid biosynthesis</keyword>
<feature type="binding site" evidence="17">
    <location>
        <position position="82"/>
    </location>
    <ligand>
        <name>ATP</name>
        <dbReference type="ChEBI" id="CHEBI:30616"/>
    </ligand>
</feature>
<dbReference type="Proteomes" id="UP000824232">
    <property type="component" value="Unassembled WGS sequence"/>
</dbReference>
<evidence type="ECO:0000256" key="18">
    <source>
        <dbReference type="PIRSR" id="PIRSR600829-4"/>
    </source>
</evidence>
<keyword evidence="18" id="KW-0479">Metal-binding</keyword>
<dbReference type="GO" id="GO:0005524">
    <property type="term" value="F:ATP binding"/>
    <property type="evidence" value="ECO:0007669"/>
    <property type="project" value="UniProtKB-KW"/>
</dbReference>
<accession>A0A9D1DVH7</accession>
<feature type="transmembrane region" description="Helical" evidence="19">
    <location>
        <begin position="37"/>
        <end position="54"/>
    </location>
</feature>
<proteinExistence type="inferred from homology"/>
<sequence length="130" mass="14463">MASPDRNNKSFGIKRIFASVKNSWNGLKVTYKNEQSVYIHLVCTVILLLLSFLLKISLTQWLIIIAIIGLTLVVELINTAIESTVDLVTKEFHPLAKVAKDTASAAEFVLSVTSAIIALMIFIPRIMELF</sequence>
<dbReference type="InterPro" id="IPR033717">
    <property type="entry name" value="UDPK"/>
</dbReference>
<evidence type="ECO:0000256" key="10">
    <source>
        <dbReference type="ARBA" id="ARBA00022989"/>
    </source>
</evidence>
<feature type="binding site" evidence="16">
    <location>
        <position position="15"/>
    </location>
    <ligand>
        <name>substrate</name>
    </ligand>
</feature>
<keyword evidence="18" id="KW-0460">Magnesium</keyword>
<keyword evidence="13" id="KW-0594">Phospholipid biosynthesis</keyword>
<dbReference type="GO" id="GO:0016301">
    <property type="term" value="F:kinase activity"/>
    <property type="evidence" value="ECO:0007669"/>
    <property type="project" value="UniProtKB-KW"/>
</dbReference>
<evidence type="ECO:0000256" key="11">
    <source>
        <dbReference type="ARBA" id="ARBA00023098"/>
    </source>
</evidence>
<evidence type="ECO:0000256" key="3">
    <source>
        <dbReference type="ARBA" id="ARBA00022475"/>
    </source>
</evidence>
<dbReference type="Gene3D" id="1.10.287.3610">
    <property type="match status" value="1"/>
</dbReference>
<evidence type="ECO:0000313" key="21">
    <source>
        <dbReference type="Proteomes" id="UP000824232"/>
    </source>
</evidence>
<reference evidence="20" key="2">
    <citation type="journal article" date="2021" name="PeerJ">
        <title>Extensive microbial diversity within the chicken gut microbiome revealed by metagenomics and culture.</title>
        <authorList>
            <person name="Gilroy R."/>
            <person name="Ravi A."/>
            <person name="Getino M."/>
            <person name="Pursley I."/>
            <person name="Horton D.L."/>
            <person name="Alikhan N.F."/>
            <person name="Baker D."/>
            <person name="Gharbi K."/>
            <person name="Hall N."/>
            <person name="Watson M."/>
            <person name="Adriaenssens E.M."/>
            <person name="Foster-Nyarko E."/>
            <person name="Jarju S."/>
            <person name="Secka A."/>
            <person name="Antonio M."/>
            <person name="Oren A."/>
            <person name="Chaudhuri R.R."/>
            <person name="La Ragione R."/>
            <person name="Hildebrand F."/>
            <person name="Pallen M.J."/>
        </authorList>
    </citation>
    <scope>NUCLEOTIDE SEQUENCE</scope>
    <source>
        <strain evidence="20">CHK184-20233</strain>
    </source>
</reference>
<keyword evidence="10 19" id="KW-1133">Transmembrane helix</keyword>
<evidence type="ECO:0000256" key="8">
    <source>
        <dbReference type="ARBA" id="ARBA00022777"/>
    </source>
</evidence>
<evidence type="ECO:0000256" key="14">
    <source>
        <dbReference type="ARBA" id="ARBA00023264"/>
    </source>
</evidence>
<dbReference type="InterPro" id="IPR000829">
    <property type="entry name" value="DAGK"/>
</dbReference>
<comment type="caution">
    <text evidence="20">The sequence shown here is derived from an EMBL/GenBank/DDBJ whole genome shotgun (WGS) entry which is preliminary data.</text>
</comment>
<evidence type="ECO:0000256" key="4">
    <source>
        <dbReference type="ARBA" id="ARBA00022516"/>
    </source>
</evidence>
<keyword evidence="9 17" id="KW-0067">ATP-binding</keyword>
<dbReference type="Pfam" id="PF01219">
    <property type="entry name" value="DAGK_prokar"/>
    <property type="match status" value="1"/>
</dbReference>
<evidence type="ECO:0000256" key="7">
    <source>
        <dbReference type="ARBA" id="ARBA00022741"/>
    </source>
</evidence>
<feature type="transmembrane region" description="Helical" evidence="19">
    <location>
        <begin position="61"/>
        <end position="81"/>
    </location>
</feature>
<feature type="binding site" evidence="18">
    <location>
        <position position="82"/>
    </location>
    <ligand>
        <name>a divalent metal cation</name>
        <dbReference type="ChEBI" id="CHEBI:60240"/>
    </ligand>
</feature>
<dbReference type="PANTHER" id="PTHR34299:SF1">
    <property type="entry name" value="DIACYLGLYCEROL KINASE"/>
    <property type="match status" value="1"/>
</dbReference>
<comment type="cofactor">
    <cofactor evidence="18">
        <name>Mg(2+)</name>
        <dbReference type="ChEBI" id="CHEBI:18420"/>
    </cofactor>
    <text evidence="18">Mn(2+), Zn(2+), Cd(2+) and Co(2+) support activity to lesser extents.</text>
</comment>
<keyword evidence="7 17" id="KW-0547">Nucleotide-binding</keyword>
<evidence type="ECO:0000256" key="6">
    <source>
        <dbReference type="ARBA" id="ARBA00022692"/>
    </source>
</evidence>
<dbReference type="InterPro" id="IPR036945">
    <property type="entry name" value="DAGK_sf"/>
</dbReference>
<dbReference type="CDD" id="cd14265">
    <property type="entry name" value="UDPK_IM_like"/>
    <property type="match status" value="1"/>
</dbReference>
<feature type="active site" description="Proton acceptor" evidence="15">
    <location>
        <position position="75"/>
    </location>
</feature>
<dbReference type="EMBL" id="DVHC01000070">
    <property type="protein sequence ID" value="HIR59894.1"/>
    <property type="molecule type" value="Genomic_DNA"/>
</dbReference>
<organism evidence="20 21">
    <name type="scientific">Candidatus Onthousia excrementipullorum</name>
    <dbReference type="NCBI Taxonomy" id="2840884"/>
    <lineage>
        <taxon>Bacteria</taxon>
        <taxon>Bacillati</taxon>
        <taxon>Bacillota</taxon>
        <taxon>Bacilli</taxon>
        <taxon>Candidatus Onthousia</taxon>
    </lineage>
</organism>
<evidence type="ECO:0000256" key="5">
    <source>
        <dbReference type="ARBA" id="ARBA00022679"/>
    </source>
</evidence>
<feature type="binding site" evidence="18">
    <location>
        <position position="34"/>
    </location>
    <ligand>
        <name>a divalent metal cation</name>
        <dbReference type="ChEBI" id="CHEBI:60240"/>
    </ligand>
</feature>
<feature type="binding site" evidence="17">
    <location>
        <position position="15"/>
    </location>
    <ligand>
        <name>ATP</name>
        <dbReference type="ChEBI" id="CHEBI:30616"/>
    </ligand>
</feature>
<keyword evidence="11" id="KW-0443">Lipid metabolism</keyword>
<feature type="transmembrane region" description="Helical" evidence="19">
    <location>
        <begin position="108"/>
        <end position="127"/>
    </location>
</feature>
<keyword evidence="14" id="KW-1208">Phospholipid metabolism</keyword>
<keyword evidence="12 19" id="KW-0472">Membrane</keyword>
<evidence type="ECO:0000256" key="15">
    <source>
        <dbReference type="PIRSR" id="PIRSR600829-1"/>
    </source>
</evidence>
<reference evidence="20" key="1">
    <citation type="submission" date="2020-10" db="EMBL/GenBank/DDBJ databases">
        <authorList>
            <person name="Gilroy R."/>
        </authorList>
    </citation>
    <scope>NUCLEOTIDE SEQUENCE</scope>
    <source>
        <strain evidence="20">CHK184-20233</strain>
    </source>
</reference>
<gene>
    <name evidence="20" type="ORF">IAB38_07665</name>
</gene>
<evidence type="ECO:0000256" key="19">
    <source>
        <dbReference type="SAM" id="Phobius"/>
    </source>
</evidence>
<dbReference type="PANTHER" id="PTHR34299">
    <property type="entry name" value="DIACYLGLYCEROL KINASE"/>
    <property type="match status" value="1"/>
</dbReference>
<protein>
    <submittedName>
        <fullName evidence="20">Diacylglycerol kinase</fullName>
    </submittedName>
</protein>
<keyword evidence="6 19" id="KW-0812">Transmembrane</keyword>
<dbReference type="GO" id="GO:0008654">
    <property type="term" value="P:phospholipid biosynthetic process"/>
    <property type="evidence" value="ECO:0007669"/>
    <property type="project" value="UniProtKB-KW"/>
</dbReference>
<comment type="subcellular location">
    <subcellularLocation>
        <location evidence="1">Cell membrane</location>
        <topology evidence="1">Multi-pass membrane protein</topology>
    </subcellularLocation>
</comment>
<dbReference type="AlphaFoldDB" id="A0A9D1DVH7"/>